<protein>
    <recommendedName>
        <fullName evidence="1">Gp28/Gp37-like domain-containing protein</fullName>
    </recommendedName>
</protein>
<evidence type="ECO:0000313" key="3">
    <source>
        <dbReference type="Proteomes" id="UP000468735"/>
    </source>
</evidence>
<evidence type="ECO:0000259" key="1">
    <source>
        <dbReference type="Pfam" id="PF14594"/>
    </source>
</evidence>
<evidence type="ECO:0000313" key="2">
    <source>
        <dbReference type="EMBL" id="KAB2344890.1"/>
    </source>
</evidence>
<dbReference type="Pfam" id="PF14594">
    <property type="entry name" value="Sipho_Gp37"/>
    <property type="match status" value="1"/>
</dbReference>
<dbReference type="Proteomes" id="UP000468735">
    <property type="component" value="Unassembled WGS sequence"/>
</dbReference>
<dbReference type="OrthoDB" id="3622772at2"/>
<name>A0A6H9YFR8_9ACTN</name>
<organism evidence="2 3">
    <name type="scientific">Actinomadura rudentiformis</name>
    <dbReference type="NCBI Taxonomy" id="359158"/>
    <lineage>
        <taxon>Bacteria</taxon>
        <taxon>Bacillati</taxon>
        <taxon>Actinomycetota</taxon>
        <taxon>Actinomycetes</taxon>
        <taxon>Streptosporangiales</taxon>
        <taxon>Thermomonosporaceae</taxon>
        <taxon>Actinomadura</taxon>
    </lineage>
</organism>
<dbReference type="RefSeq" id="WP_151565258.1">
    <property type="nucleotide sequence ID" value="NZ_WBMT01000015.1"/>
</dbReference>
<proteinExistence type="predicted"/>
<accession>A0A6H9YFR8</accession>
<gene>
    <name evidence="2" type="ORF">F8566_30335</name>
</gene>
<dbReference type="InterPro" id="IPR029432">
    <property type="entry name" value="Gp28/Gp37-like_dom"/>
</dbReference>
<dbReference type="AlphaFoldDB" id="A0A6H9YFR8"/>
<reference evidence="2 3" key="1">
    <citation type="submission" date="2019-09" db="EMBL/GenBank/DDBJ databases">
        <title>Actinomadura physcomitrii sp. nov., a novel actinomycete isolated from moss [Physcomitrium sphaericum (Ludw) Fuernr].</title>
        <authorList>
            <person name="Zhuang X."/>
            <person name="Liu C."/>
        </authorList>
    </citation>
    <scope>NUCLEOTIDE SEQUENCE [LARGE SCALE GENOMIC DNA]</scope>
    <source>
        <strain evidence="2 3">HMC1</strain>
    </source>
</reference>
<comment type="caution">
    <text evidence="2">The sequence shown here is derived from an EMBL/GenBank/DDBJ whole genome shotgun (WGS) entry which is preliminary data.</text>
</comment>
<sequence>MAVLIEPLELATLRRGSPIPFRKLEINVIWNAVGSFTLEMPATDRTWALIRLDGSGNLLPIGIVVDWNGITSFSLRAEGWAYKRSLNPETGRITEALILTGSDLLSLLANRIAFPDPTKTWAQQPTTARVYTGAAETVIKQIVAANLVTPGDPARKIPVLDVAPDQQRGQQVSYKVVPIRPAAGPAVGDTPTIGASLMDMVRAVALQSRIGVRLALEGTRLRFDTYLPRDRSQRAVFSAALGNLADADLAVADPTLTNALMQTASPAYFEQAGQGSNDSWTRVEQVIDQTSTDTDAAAAAREALAKGAGTVKLAVRAVDLPRLRFGADVDGVTGYQLGDIVTVDIREDVTYTDLVSRVQLVADATGAAYRETVTPEIGADQTADDNTITAQLAVRLRAVEQRLRATAP</sequence>
<keyword evidence="3" id="KW-1185">Reference proteome</keyword>
<feature type="domain" description="Gp28/Gp37-like" evidence="1">
    <location>
        <begin position="21"/>
        <end position="378"/>
    </location>
</feature>
<dbReference type="EMBL" id="WBMT01000015">
    <property type="protein sequence ID" value="KAB2344890.1"/>
    <property type="molecule type" value="Genomic_DNA"/>
</dbReference>